<organism evidence="7 8">
    <name type="scientific">Peptoniphilus olsenii</name>
    <dbReference type="NCBI Taxonomy" id="411570"/>
    <lineage>
        <taxon>Bacteria</taxon>
        <taxon>Bacillati</taxon>
        <taxon>Bacillota</taxon>
        <taxon>Tissierellia</taxon>
        <taxon>Tissierellales</taxon>
        <taxon>Peptoniphilaceae</taxon>
        <taxon>Peptoniphilus</taxon>
    </lineage>
</organism>
<evidence type="ECO:0000259" key="6">
    <source>
        <dbReference type="Pfam" id="PF10150"/>
    </source>
</evidence>
<dbReference type="Pfam" id="PF10150">
    <property type="entry name" value="RNase_E_G"/>
    <property type="match status" value="1"/>
</dbReference>
<dbReference type="InterPro" id="IPR019307">
    <property type="entry name" value="RNA-bd_AU-1/RNase_E/G"/>
</dbReference>
<keyword evidence="8" id="KW-1185">Reference proteome</keyword>
<protein>
    <submittedName>
        <fullName evidence="7">Ribonuclease G</fullName>
        <ecNumber evidence="7">3.1.26.-</ecNumber>
    </submittedName>
</protein>
<comment type="caution">
    <text evidence="7">The sequence shown here is derived from an EMBL/GenBank/DDBJ whole genome shotgun (WGS) entry which is preliminary data.</text>
</comment>
<evidence type="ECO:0000256" key="4">
    <source>
        <dbReference type="ARBA" id="ARBA00022842"/>
    </source>
</evidence>
<keyword evidence="2" id="KW-0479">Metal-binding</keyword>
<reference evidence="7 8" key="1">
    <citation type="submission" date="2024-06" db="EMBL/GenBank/DDBJ databases">
        <title>Genomic Encyclopedia of Type Strains, Phase IV (KMG-IV): sequencing the most valuable type-strain genomes for metagenomic binning, comparative biology and taxonomic classification.</title>
        <authorList>
            <person name="Goeker M."/>
        </authorList>
    </citation>
    <scope>NUCLEOTIDE SEQUENCE [LARGE SCALE GENOMIC DNA]</scope>
    <source>
        <strain evidence="7 8">DSM 21460</strain>
    </source>
</reference>
<proteinExistence type="predicted"/>
<dbReference type="PANTHER" id="PTHR30001:SF0">
    <property type="entry name" value="RIBONUCLEASE G"/>
    <property type="match status" value="1"/>
</dbReference>
<dbReference type="RefSeq" id="WP_354366468.1">
    <property type="nucleotide sequence ID" value="NZ_JBEPMA010000001.1"/>
</dbReference>
<dbReference type="SUPFAM" id="SSF50249">
    <property type="entry name" value="Nucleic acid-binding proteins"/>
    <property type="match status" value="1"/>
</dbReference>
<dbReference type="Gene3D" id="2.40.50.140">
    <property type="entry name" value="Nucleic acid-binding proteins"/>
    <property type="match status" value="1"/>
</dbReference>
<keyword evidence="5" id="KW-0694">RNA-binding</keyword>
<dbReference type="PANTHER" id="PTHR30001">
    <property type="entry name" value="RIBONUCLEASE"/>
    <property type="match status" value="1"/>
</dbReference>
<sequence length="375" mass="43729">MKRGHGYKNSLETNLDTYLFIDFNYGLIGYVENNTLMRISDINEDKLGNIYRARITNIDKNLNAAFVDIGEKHKAFLRIDAKDEIYESDIKILQVIKTPKDKGLKLSKEISLPNRYFVIFPFEKFVKFSKKLGDDFICNNKMELENISQKYRVGILVRTEASSLDDKIMYKYLEKSLIPALNIKTEENKLPVPKLLYKADKIKDFLSEFALNIPLISNNKEFNDKRFDCIFDDGFSIIFYEDILKKYKSFFKSNIVLENGSRILIEKTQALTVIDIDTFKFNSSKTHNFERTAYVVNSGVINEIFNQIINRNLSGIIIIDLLKMKSKKNRVKILKEFREVFFQDKNIKNIDFTSLGLLELSRKNNGEELKKKLGD</sequence>
<comment type="cofactor">
    <cofactor evidence="1">
        <name>Mg(2+)</name>
        <dbReference type="ChEBI" id="CHEBI:18420"/>
    </cofactor>
</comment>
<dbReference type="GO" id="GO:0016787">
    <property type="term" value="F:hydrolase activity"/>
    <property type="evidence" value="ECO:0007669"/>
    <property type="project" value="UniProtKB-KW"/>
</dbReference>
<evidence type="ECO:0000256" key="2">
    <source>
        <dbReference type="ARBA" id="ARBA00022723"/>
    </source>
</evidence>
<dbReference type="EC" id="3.1.26.-" evidence="7"/>
<evidence type="ECO:0000256" key="5">
    <source>
        <dbReference type="ARBA" id="ARBA00022884"/>
    </source>
</evidence>
<accession>A0ABV2J733</accession>
<evidence type="ECO:0000313" key="7">
    <source>
        <dbReference type="EMBL" id="MET3616458.1"/>
    </source>
</evidence>
<dbReference type="Proteomes" id="UP001549162">
    <property type="component" value="Unassembled WGS sequence"/>
</dbReference>
<dbReference type="EMBL" id="JBEPMA010000001">
    <property type="protein sequence ID" value="MET3616458.1"/>
    <property type="molecule type" value="Genomic_DNA"/>
</dbReference>
<keyword evidence="3 7" id="KW-0378">Hydrolase</keyword>
<dbReference type="InterPro" id="IPR012340">
    <property type="entry name" value="NA-bd_OB-fold"/>
</dbReference>
<dbReference type="InterPro" id="IPR004659">
    <property type="entry name" value="RNase_E/G"/>
</dbReference>
<evidence type="ECO:0000256" key="1">
    <source>
        <dbReference type="ARBA" id="ARBA00001946"/>
    </source>
</evidence>
<gene>
    <name evidence="7" type="ORF">ABID14_000078</name>
</gene>
<name>A0ABV2J733_9FIRM</name>
<evidence type="ECO:0000256" key="3">
    <source>
        <dbReference type="ARBA" id="ARBA00022801"/>
    </source>
</evidence>
<keyword evidence="4" id="KW-0460">Magnesium</keyword>
<feature type="domain" description="RNA-binding protein AU-1/Ribonuclease E/G" evidence="6">
    <location>
        <begin position="111"/>
        <end position="364"/>
    </location>
</feature>
<evidence type="ECO:0000313" key="8">
    <source>
        <dbReference type="Proteomes" id="UP001549162"/>
    </source>
</evidence>